<sequence length="302" mass="32408">MKQTFVVDLGFSSAKIMTDDDIKYRILSVYQHSAGRVLVGDDALNHPGGVAYLRTPQHLVEYYPAFVNSALDTVGVDATIPVDLAVGLPAQFWEDQQGAGGAIETLQRTLISDRVGSVTVLPQGLGGLKSIDLSQIHQGGLLLGIDIGHNTVIVTLFDPRRGAVVASKTLYKRGVCQMVENHLAPRITSFTSGLATTPVELAKIAELGFIQAGLDRHDLTPEINAAAEEYCKVLLDEIIEDMRGFVSIANPISQVAYFGGGAVHFANIGLNSDNRIPQLVLPDPVFANARGFLEFLRGSEAA</sequence>
<dbReference type="InterPro" id="IPR043129">
    <property type="entry name" value="ATPase_NBD"/>
</dbReference>
<proteinExistence type="predicted"/>
<keyword evidence="2" id="KW-1185">Reference proteome</keyword>
<dbReference type="EMBL" id="VZRA01000004">
    <property type="protein sequence ID" value="KAB0669011.1"/>
    <property type="molecule type" value="Genomic_DNA"/>
</dbReference>
<name>A0ABQ6TLE8_9BACT</name>
<reference evidence="1 2" key="1">
    <citation type="journal article" date="2020" name="Microorganisms">
        <title>Description of Three Novel Members in the Family Geobacteraceae, Oryzomonas japonicum gen. nov., sp. nov., Oryzomonas sagensis sp. nov., and Oryzomonas ruber sp. nov.</title>
        <authorList>
            <person name="Xu Z."/>
            <person name="Masuda Y."/>
            <person name="Hayakawa C."/>
            <person name="Ushijima N."/>
            <person name="Kawano K."/>
            <person name="Shiratori Y."/>
            <person name="Senoo K."/>
            <person name="Itoh H."/>
        </authorList>
    </citation>
    <scope>NUCLEOTIDE SEQUENCE [LARGE SCALE GENOMIC DNA]</scope>
    <source>
        <strain evidence="1 2">Red100</strain>
    </source>
</reference>
<organism evidence="1 2">
    <name type="scientific">Oryzomonas sagensis</name>
    <dbReference type="NCBI Taxonomy" id="2603857"/>
    <lineage>
        <taxon>Bacteria</taxon>
        <taxon>Pseudomonadati</taxon>
        <taxon>Thermodesulfobacteriota</taxon>
        <taxon>Desulfuromonadia</taxon>
        <taxon>Geobacterales</taxon>
        <taxon>Geobacteraceae</taxon>
        <taxon>Oryzomonas</taxon>
    </lineage>
</organism>
<dbReference type="SUPFAM" id="SSF53067">
    <property type="entry name" value="Actin-like ATPase domain"/>
    <property type="match status" value="2"/>
</dbReference>
<protein>
    <submittedName>
        <fullName evidence="1">ParM/StbA family protein</fullName>
    </submittedName>
</protein>
<comment type="caution">
    <text evidence="1">The sequence shown here is derived from an EMBL/GenBank/DDBJ whole genome shotgun (WGS) entry which is preliminary data.</text>
</comment>
<gene>
    <name evidence="1" type="ORF">F6V30_14335</name>
</gene>
<dbReference type="Proteomes" id="UP000798046">
    <property type="component" value="Unassembled WGS sequence"/>
</dbReference>
<accession>A0ABQ6TLE8</accession>
<evidence type="ECO:0000313" key="1">
    <source>
        <dbReference type="EMBL" id="KAB0669011.1"/>
    </source>
</evidence>
<evidence type="ECO:0000313" key="2">
    <source>
        <dbReference type="Proteomes" id="UP000798046"/>
    </source>
</evidence>
<dbReference type="Gene3D" id="3.30.420.40">
    <property type="match status" value="2"/>
</dbReference>
<dbReference type="RefSeq" id="WP_151157642.1">
    <property type="nucleotide sequence ID" value="NZ_VZRA01000004.1"/>
</dbReference>